<feature type="transmembrane region" description="Helical" evidence="5">
    <location>
        <begin position="75"/>
        <end position="94"/>
    </location>
</feature>
<dbReference type="GO" id="GO:0016874">
    <property type="term" value="F:ligase activity"/>
    <property type="evidence" value="ECO:0007669"/>
    <property type="project" value="UniProtKB-KW"/>
</dbReference>
<dbReference type="Pfam" id="PF04932">
    <property type="entry name" value="Wzy_C"/>
    <property type="match status" value="1"/>
</dbReference>
<feature type="domain" description="O-antigen ligase-related" evidence="6">
    <location>
        <begin position="215"/>
        <end position="351"/>
    </location>
</feature>
<dbReference type="InterPro" id="IPR007016">
    <property type="entry name" value="O-antigen_ligase-rel_domated"/>
</dbReference>
<evidence type="ECO:0000313" key="8">
    <source>
        <dbReference type="Proteomes" id="UP000183639"/>
    </source>
</evidence>
<dbReference type="GO" id="GO:0016020">
    <property type="term" value="C:membrane"/>
    <property type="evidence" value="ECO:0007669"/>
    <property type="project" value="UniProtKB-SubCell"/>
</dbReference>
<keyword evidence="3 5" id="KW-1133">Transmembrane helix</keyword>
<comment type="subcellular location">
    <subcellularLocation>
        <location evidence="1">Membrane</location>
        <topology evidence="1">Multi-pass membrane protein</topology>
    </subcellularLocation>
</comment>
<dbReference type="PANTHER" id="PTHR37422">
    <property type="entry name" value="TEICHURONIC ACID BIOSYNTHESIS PROTEIN TUAE"/>
    <property type="match status" value="1"/>
</dbReference>
<keyword evidence="7" id="KW-0436">Ligase</keyword>
<feature type="transmembrane region" description="Helical" evidence="5">
    <location>
        <begin position="100"/>
        <end position="120"/>
    </location>
</feature>
<feature type="transmembrane region" description="Helical" evidence="5">
    <location>
        <begin position="248"/>
        <end position="268"/>
    </location>
</feature>
<keyword evidence="4 5" id="KW-0472">Membrane</keyword>
<feature type="transmembrane region" description="Helical" evidence="5">
    <location>
        <begin position="132"/>
        <end position="152"/>
    </location>
</feature>
<keyword evidence="2 5" id="KW-0812">Transmembrane</keyword>
<feature type="transmembrane region" description="Helical" evidence="5">
    <location>
        <begin position="184"/>
        <end position="203"/>
    </location>
</feature>
<reference evidence="7 8" key="1">
    <citation type="submission" date="2016-10" db="EMBL/GenBank/DDBJ databases">
        <authorList>
            <person name="de Groot N.N."/>
        </authorList>
    </citation>
    <scope>NUCLEOTIDE SEQUENCE [LARGE SCALE GENOMIC DNA]</scope>
    <source>
        <strain evidence="7 8">Z108</strain>
    </source>
</reference>
<evidence type="ECO:0000256" key="3">
    <source>
        <dbReference type="ARBA" id="ARBA00022989"/>
    </source>
</evidence>
<dbReference type="EMBL" id="FOQK01000003">
    <property type="protein sequence ID" value="SFH71653.1"/>
    <property type="molecule type" value="Genomic_DNA"/>
</dbReference>
<protein>
    <submittedName>
        <fullName evidence="7">O-antigen ligase</fullName>
    </submittedName>
</protein>
<dbReference type="InterPro" id="IPR051533">
    <property type="entry name" value="WaaL-like"/>
</dbReference>
<name>A0A1I3CB40_SELRU</name>
<dbReference type="AlphaFoldDB" id="A0A1I3CB40"/>
<evidence type="ECO:0000256" key="1">
    <source>
        <dbReference type="ARBA" id="ARBA00004141"/>
    </source>
</evidence>
<dbReference type="Proteomes" id="UP000183639">
    <property type="component" value="Unassembled WGS sequence"/>
</dbReference>
<evidence type="ECO:0000259" key="6">
    <source>
        <dbReference type="Pfam" id="PF04932"/>
    </source>
</evidence>
<sequence length="477" mass="53749">MAVESDSMREIHQRRRDAFRQKWCKRFKDWSWYAVLAEVFLLALWPAGATLALLAGVVLTVLRFRTDRTFKFRQLPLDVPVCLFLLLSGVSILASPDRGFSFYNWYNLVGVYALTYFLVGQQVRDGQQVRQILLAIAGAAVLVVLYGIYQFVFGIDISAMKWVDGEAFPELRKRVFSTWENPNILAGYLDIIICLAFGLFTKADSRAKRILLGTFMVAAAACLAMTYARGACLVIAVIFLVYGMFKDWRVLLGCAVVGGILLLADPVLYERLTSVFTKVDTSAEMRLAFWESTVAMIQDHPFLGIGWGAYWMVYPEYDFYLQGADIRIVHAHNLYLNYAAEIGIPGALAFLWFFFGTMFSALRQRFEPPAAEPVEATPFDLREDAAADAELQRVEQSMQAAKEQPETPFWQDCRDWQDHRLLGGLSLGLGLAVLSVALNGFTDDLLFNIPSSMFLWMMAALAAALALMHEVKEQQEG</sequence>
<proteinExistence type="predicted"/>
<evidence type="ECO:0000313" key="7">
    <source>
        <dbReference type="EMBL" id="SFH71653.1"/>
    </source>
</evidence>
<feature type="transmembrane region" description="Helical" evidence="5">
    <location>
        <begin position="334"/>
        <end position="355"/>
    </location>
</feature>
<gene>
    <name evidence="7" type="ORF">SAMN04487861_10322</name>
</gene>
<evidence type="ECO:0000256" key="5">
    <source>
        <dbReference type="SAM" id="Phobius"/>
    </source>
</evidence>
<dbReference type="RefSeq" id="WP_256211251.1">
    <property type="nucleotide sequence ID" value="NZ_FOQK01000003.1"/>
</dbReference>
<feature type="transmembrane region" description="Helical" evidence="5">
    <location>
        <begin position="421"/>
        <end position="441"/>
    </location>
</feature>
<feature type="transmembrane region" description="Helical" evidence="5">
    <location>
        <begin position="453"/>
        <end position="471"/>
    </location>
</feature>
<feature type="transmembrane region" description="Helical" evidence="5">
    <location>
        <begin position="30"/>
        <end position="63"/>
    </location>
</feature>
<feature type="transmembrane region" description="Helical" evidence="5">
    <location>
        <begin position="215"/>
        <end position="242"/>
    </location>
</feature>
<evidence type="ECO:0000256" key="2">
    <source>
        <dbReference type="ARBA" id="ARBA00022692"/>
    </source>
</evidence>
<dbReference type="PANTHER" id="PTHR37422:SF13">
    <property type="entry name" value="LIPOPOLYSACCHARIDE BIOSYNTHESIS PROTEIN PA4999-RELATED"/>
    <property type="match status" value="1"/>
</dbReference>
<accession>A0A1I3CB40</accession>
<organism evidence="7 8">
    <name type="scientific">Selenomonas ruminantium</name>
    <dbReference type="NCBI Taxonomy" id="971"/>
    <lineage>
        <taxon>Bacteria</taxon>
        <taxon>Bacillati</taxon>
        <taxon>Bacillota</taxon>
        <taxon>Negativicutes</taxon>
        <taxon>Selenomonadales</taxon>
        <taxon>Selenomonadaceae</taxon>
        <taxon>Selenomonas</taxon>
    </lineage>
</organism>
<evidence type="ECO:0000256" key="4">
    <source>
        <dbReference type="ARBA" id="ARBA00023136"/>
    </source>
</evidence>